<feature type="compositionally biased region" description="Polar residues" evidence="1">
    <location>
        <begin position="93"/>
        <end position="118"/>
    </location>
</feature>
<evidence type="ECO:0000256" key="1">
    <source>
        <dbReference type="SAM" id="MobiDB-lite"/>
    </source>
</evidence>
<dbReference type="InterPro" id="IPR025577">
    <property type="entry name" value="FlxA"/>
</dbReference>
<evidence type="ECO:0008006" key="4">
    <source>
        <dbReference type="Google" id="ProtNLM"/>
    </source>
</evidence>
<feature type="region of interest" description="Disordered" evidence="1">
    <location>
        <begin position="79"/>
        <end position="118"/>
    </location>
</feature>
<sequence>MNIDLSSVRSNGTTKHAASTGSSLDARIAALKKKMVDLFNELKALLKNPGEDSEKQAEAIQQQIQLLQLQIQQLEALKKQQEKAAEKDQAIATPSNTTVNSSEATSDTKVGTTIDSYS</sequence>
<dbReference type="Pfam" id="PF14282">
    <property type="entry name" value="FlxA"/>
    <property type="match status" value="1"/>
</dbReference>
<feature type="compositionally biased region" description="Basic and acidic residues" evidence="1">
    <location>
        <begin position="79"/>
        <end position="89"/>
    </location>
</feature>
<evidence type="ECO:0000313" key="3">
    <source>
        <dbReference type="Proteomes" id="UP001501476"/>
    </source>
</evidence>
<name>A0ABP3D2N3_9GAMM</name>
<comment type="caution">
    <text evidence="2">The sequence shown here is derived from an EMBL/GenBank/DDBJ whole genome shotgun (WGS) entry which is preliminary data.</text>
</comment>
<dbReference type="RefSeq" id="WP_286304421.1">
    <property type="nucleotide sequence ID" value="NZ_AP027741.1"/>
</dbReference>
<keyword evidence="3" id="KW-1185">Reference proteome</keyword>
<protein>
    <recommendedName>
        <fullName evidence="4">FlxA-like protein</fullName>
    </recommendedName>
</protein>
<organism evidence="2 3">
    <name type="scientific">Methylophaga marina</name>
    <dbReference type="NCBI Taxonomy" id="45495"/>
    <lineage>
        <taxon>Bacteria</taxon>
        <taxon>Pseudomonadati</taxon>
        <taxon>Pseudomonadota</taxon>
        <taxon>Gammaproteobacteria</taxon>
        <taxon>Thiotrichales</taxon>
        <taxon>Piscirickettsiaceae</taxon>
        <taxon>Methylophaga</taxon>
    </lineage>
</organism>
<feature type="region of interest" description="Disordered" evidence="1">
    <location>
        <begin position="1"/>
        <end position="23"/>
    </location>
</feature>
<gene>
    <name evidence="2" type="ORF">GCM10008964_11230</name>
</gene>
<proteinExistence type="predicted"/>
<reference evidence="3" key="1">
    <citation type="journal article" date="2019" name="Int. J. Syst. Evol. Microbiol.">
        <title>The Global Catalogue of Microorganisms (GCM) 10K type strain sequencing project: providing services to taxonomists for standard genome sequencing and annotation.</title>
        <authorList>
            <consortium name="The Broad Institute Genomics Platform"/>
            <consortium name="The Broad Institute Genome Sequencing Center for Infectious Disease"/>
            <person name="Wu L."/>
            <person name="Ma J."/>
        </authorList>
    </citation>
    <scope>NUCLEOTIDE SEQUENCE [LARGE SCALE GENOMIC DNA]</scope>
    <source>
        <strain evidence="3">JCM 6886</strain>
    </source>
</reference>
<accession>A0ABP3D2N3</accession>
<dbReference type="EMBL" id="BAAADG010000004">
    <property type="protein sequence ID" value="GAA0221517.1"/>
    <property type="molecule type" value="Genomic_DNA"/>
</dbReference>
<evidence type="ECO:0000313" key="2">
    <source>
        <dbReference type="EMBL" id="GAA0221517.1"/>
    </source>
</evidence>
<dbReference type="Proteomes" id="UP001501476">
    <property type="component" value="Unassembled WGS sequence"/>
</dbReference>